<proteinExistence type="predicted"/>
<keyword evidence="1" id="KW-1133">Transmembrane helix</keyword>
<dbReference type="RefSeq" id="WP_209975627.1">
    <property type="nucleotide sequence ID" value="NZ_JAGGLB010000020.1"/>
</dbReference>
<dbReference type="Proteomes" id="UP001519287">
    <property type="component" value="Unassembled WGS sequence"/>
</dbReference>
<name>A0ABS4J4N7_9BACL</name>
<keyword evidence="3" id="KW-1185">Reference proteome</keyword>
<comment type="caution">
    <text evidence="2">The sequence shown here is derived from an EMBL/GenBank/DDBJ whole genome shotgun (WGS) entry which is preliminary data.</text>
</comment>
<protein>
    <submittedName>
        <fullName evidence="2">Uncharacterized protein</fullName>
    </submittedName>
</protein>
<keyword evidence="1" id="KW-0472">Membrane</keyword>
<dbReference type="EMBL" id="JAGGLB010000020">
    <property type="protein sequence ID" value="MBP1993749.1"/>
    <property type="molecule type" value="Genomic_DNA"/>
</dbReference>
<keyword evidence="1" id="KW-0812">Transmembrane</keyword>
<gene>
    <name evidence="2" type="ORF">J2Z66_005375</name>
</gene>
<reference evidence="2 3" key="1">
    <citation type="submission" date="2021-03" db="EMBL/GenBank/DDBJ databases">
        <title>Genomic Encyclopedia of Type Strains, Phase IV (KMG-IV): sequencing the most valuable type-strain genomes for metagenomic binning, comparative biology and taxonomic classification.</title>
        <authorList>
            <person name="Goeker M."/>
        </authorList>
    </citation>
    <scope>NUCLEOTIDE SEQUENCE [LARGE SCALE GENOMIC DNA]</scope>
    <source>
        <strain evidence="2 3">DSM 26048</strain>
    </source>
</reference>
<evidence type="ECO:0000256" key="1">
    <source>
        <dbReference type="SAM" id="Phobius"/>
    </source>
</evidence>
<sequence>MKIKDIGVISLNVFFIFAAVFLITGCRNNSESQLAIEELILPYYCYGVVKAPQGVTITYLPENSGDSHKLTVRFNKALSEKNTMNLYYIQTGSPVPILSMEKTMPSGKRYDQYQISGNNLEIGYNGMEKGNYYVNPMTFSALYFPEEIMAEDGSVLETDLSVYFSMGAVNPHEQFEQINVVMNETLTPTLIIPTNAEQGSAWNSSGQKNREVGYVRETYSPIYSSKEMSEVVDRISFGANVELAEAGDGYYRVHYYVPRDASDEKHHSRYALSNDLDIFESEYLIKKQGYVKAAEVGLIGSFDNPGAKVSVYATGTQTMNGTLELYVSNLFYPGVGSSYRLYNVMEDTEIRSDEVIRTINDQQINALEVESYLYLNDLYGSGVRIYNDENNKSLPMEDKRNHLLLLNEFKDDQAYIMRLRDEYNGYLFESWNRSVSDYGKNRKADFDKYFASIKKMNDIWYEWSQTDPEVKRETYIKLVVDNLAATEDEKRNMAAYFADSSEPLFNSWTKFVEGGLGTMVDRAKIENELKRIFGDDQ</sequence>
<organism evidence="2 3">
    <name type="scientific">Paenibacillus eucommiae</name>
    <dbReference type="NCBI Taxonomy" id="1355755"/>
    <lineage>
        <taxon>Bacteria</taxon>
        <taxon>Bacillati</taxon>
        <taxon>Bacillota</taxon>
        <taxon>Bacilli</taxon>
        <taxon>Bacillales</taxon>
        <taxon>Paenibacillaceae</taxon>
        <taxon>Paenibacillus</taxon>
    </lineage>
</organism>
<feature type="transmembrane region" description="Helical" evidence="1">
    <location>
        <begin position="7"/>
        <end position="25"/>
    </location>
</feature>
<accession>A0ABS4J4N7</accession>
<evidence type="ECO:0000313" key="2">
    <source>
        <dbReference type="EMBL" id="MBP1993749.1"/>
    </source>
</evidence>
<evidence type="ECO:0000313" key="3">
    <source>
        <dbReference type="Proteomes" id="UP001519287"/>
    </source>
</evidence>
<dbReference type="PROSITE" id="PS51257">
    <property type="entry name" value="PROKAR_LIPOPROTEIN"/>
    <property type="match status" value="1"/>
</dbReference>